<dbReference type="InterPro" id="IPR003609">
    <property type="entry name" value="Pan_app"/>
</dbReference>
<dbReference type="InterPro" id="IPR008197">
    <property type="entry name" value="WAP_dom"/>
</dbReference>
<dbReference type="Gene3D" id="4.10.410.10">
    <property type="entry name" value="Pancreatic trypsin inhibitor Kunitz domain"/>
    <property type="match status" value="1"/>
</dbReference>
<dbReference type="EMBL" id="CAJNOC010003189">
    <property type="protein sequence ID" value="CAF0971748.1"/>
    <property type="molecule type" value="Genomic_DNA"/>
</dbReference>
<protein>
    <submittedName>
        <fullName evidence="4">Uncharacterized protein</fullName>
    </submittedName>
</protein>
<comment type="caution">
    <text evidence="4">The sequence shown here is derived from an EMBL/GenBank/DDBJ whole genome shotgun (WGS) entry which is preliminary data.</text>
</comment>
<gene>
    <name evidence="4" type="ORF">OXX778_LOCUS14954</name>
</gene>
<dbReference type="SUPFAM" id="SSF57256">
    <property type="entry name" value="Elafin-like"/>
    <property type="match status" value="1"/>
</dbReference>
<dbReference type="AlphaFoldDB" id="A0A814EWI9"/>
<dbReference type="PROSITE" id="PS50279">
    <property type="entry name" value="BPTI_KUNITZ_2"/>
    <property type="match status" value="1"/>
</dbReference>
<dbReference type="InterPro" id="IPR036645">
    <property type="entry name" value="Elafin-like_sf"/>
</dbReference>
<dbReference type="SMART" id="SM00217">
    <property type="entry name" value="WAP"/>
    <property type="match status" value="1"/>
</dbReference>
<dbReference type="InterPro" id="IPR002223">
    <property type="entry name" value="Kunitz_BPTI"/>
</dbReference>
<dbReference type="InterPro" id="IPR020901">
    <property type="entry name" value="Prtase_inh_Kunz-CS"/>
</dbReference>
<dbReference type="OrthoDB" id="4473401at2759"/>
<evidence type="ECO:0000256" key="1">
    <source>
        <dbReference type="ARBA" id="ARBA00023157"/>
    </source>
</evidence>
<keyword evidence="1" id="KW-1015">Disulfide bond</keyword>
<reference evidence="4" key="1">
    <citation type="submission" date="2021-02" db="EMBL/GenBank/DDBJ databases">
        <authorList>
            <person name="Nowell W R."/>
        </authorList>
    </citation>
    <scope>NUCLEOTIDE SEQUENCE</scope>
    <source>
        <strain evidence="4">Ploen Becks lab</strain>
    </source>
</reference>
<dbReference type="PANTHER" id="PTHR46751">
    <property type="entry name" value="EPPIN"/>
    <property type="match status" value="1"/>
</dbReference>
<name>A0A814EWI9_9BILA</name>
<dbReference type="PRINTS" id="PR00759">
    <property type="entry name" value="BASICPTASE"/>
</dbReference>
<dbReference type="PROSITE" id="PS00280">
    <property type="entry name" value="BPTI_KUNITZ_1"/>
    <property type="match status" value="1"/>
</dbReference>
<evidence type="ECO:0000313" key="5">
    <source>
        <dbReference type="Proteomes" id="UP000663879"/>
    </source>
</evidence>
<dbReference type="Pfam" id="PF00095">
    <property type="entry name" value="WAP"/>
    <property type="match status" value="1"/>
</dbReference>
<dbReference type="Pfam" id="PF00014">
    <property type="entry name" value="Kunitz_BPTI"/>
    <property type="match status" value="1"/>
</dbReference>
<dbReference type="PROSITE" id="PS51390">
    <property type="entry name" value="WAP"/>
    <property type="match status" value="1"/>
</dbReference>
<dbReference type="CDD" id="cd00199">
    <property type="entry name" value="WAP"/>
    <property type="match status" value="1"/>
</dbReference>
<dbReference type="Pfam" id="PF14295">
    <property type="entry name" value="PAN_4"/>
    <property type="match status" value="1"/>
</dbReference>
<keyword evidence="5" id="KW-1185">Reference proteome</keyword>
<evidence type="ECO:0000259" key="2">
    <source>
        <dbReference type="PROSITE" id="PS50279"/>
    </source>
</evidence>
<dbReference type="InterPro" id="IPR051388">
    <property type="entry name" value="Serpin_venom_toxin"/>
</dbReference>
<dbReference type="Proteomes" id="UP000663879">
    <property type="component" value="Unassembled WGS sequence"/>
</dbReference>
<evidence type="ECO:0000313" key="4">
    <source>
        <dbReference type="EMBL" id="CAF0971748.1"/>
    </source>
</evidence>
<dbReference type="SMART" id="SM00131">
    <property type="entry name" value="KU"/>
    <property type="match status" value="1"/>
</dbReference>
<dbReference type="GO" id="GO:0004867">
    <property type="term" value="F:serine-type endopeptidase inhibitor activity"/>
    <property type="evidence" value="ECO:0007669"/>
    <property type="project" value="InterPro"/>
</dbReference>
<dbReference type="Gene3D" id="3.50.4.10">
    <property type="entry name" value="Hepatocyte Growth Factor"/>
    <property type="match status" value="1"/>
</dbReference>
<dbReference type="InterPro" id="IPR036880">
    <property type="entry name" value="Kunitz_BPTI_sf"/>
</dbReference>
<feature type="domain" description="WAP" evidence="3">
    <location>
        <begin position="149"/>
        <end position="202"/>
    </location>
</feature>
<proteinExistence type="predicted"/>
<dbReference type="PANTHER" id="PTHR46751:SF1">
    <property type="entry name" value="WAP FOUR-DISULFIDE CORE DOMAIN PROTEIN 6A"/>
    <property type="match status" value="1"/>
</dbReference>
<dbReference type="FunFam" id="4.10.410.10:FF:000004">
    <property type="entry name" value="Tissue factor pathway inhibitor"/>
    <property type="match status" value="1"/>
</dbReference>
<accession>A0A814EWI9</accession>
<feature type="domain" description="BPTI/Kunitz inhibitor" evidence="2">
    <location>
        <begin position="97"/>
        <end position="147"/>
    </location>
</feature>
<evidence type="ECO:0000259" key="3">
    <source>
        <dbReference type="PROSITE" id="PS51390"/>
    </source>
</evidence>
<dbReference type="Gene3D" id="4.10.75.10">
    <property type="entry name" value="Elafin-like"/>
    <property type="match status" value="1"/>
</dbReference>
<dbReference type="SUPFAM" id="SSF57362">
    <property type="entry name" value="BPTI-like"/>
    <property type="match status" value="1"/>
</dbReference>
<sequence>MIKKRAIKWEKDDWANSCDFPGNDFKKVSPLRVERCGPNCLTDPKCTHFAWNKQDGGSCYLKDGNINPNQAVFIHDGSVVCGFIKKKLNISVEKSFCHLPPEEGPCEALMPSFFYNSTSNRCEKFNYGGCGGNKNKFKTYRECISICFMKSKNKTEKCPKLPENSAGICVEKCSSDSDCKGDLTVRQKCCSNGCGHVCMSVSF</sequence>
<dbReference type="GO" id="GO:0005576">
    <property type="term" value="C:extracellular region"/>
    <property type="evidence" value="ECO:0007669"/>
    <property type="project" value="InterPro"/>
</dbReference>
<organism evidence="4 5">
    <name type="scientific">Brachionus calyciflorus</name>
    <dbReference type="NCBI Taxonomy" id="104777"/>
    <lineage>
        <taxon>Eukaryota</taxon>
        <taxon>Metazoa</taxon>
        <taxon>Spiralia</taxon>
        <taxon>Gnathifera</taxon>
        <taxon>Rotifera</taxon>
        <taxon>Eurotatoria</taxon>
        <taxon>Monogononta</taxon>
        <taxon>Pseudotrocha</taxon>
        <taxon>Ploima</taxon>
        <taxon>Brachionidae</taxon>
        <taxon>Brachionus</taxon>
    </lineage>
</organism>